<evidence type="ECO:0000313" key="3">
    <source>
        <dbReference type="Proteomes" id="UP000632535"/>
    </source>
</evidence>
<comment type="caution">
    <text evidence="2">The sequence shown here is derived from an EMBL/GenBank/DDBJ whole genome shotgun (WGS) entry which is preliminary data.</text>
</comment>
<protein>
    <submittedName>
        <fullName evidence="2">Uncharacterized protein</fullName>
    </submittedName>
</protein>
<evidence type="ECO:0000256" key="1">
    <source>
        <dbReference type="SAM" id="MobiDB-lite"/>
    </source>
</evidence>
<sequence>MSHDGRAHPTQRGDLRWDPGARYRPSVLAGRVTSSQAPAPTARLTGRLRRGPVRRTAVFDRALWSRGRGGVRPGVAEAVAAAAARYRHGALDTTGLVRAVGRALAS</sequence>
<dbReference type="EMBL" id="BMDG01000004">
    <property type="protein sequence ID" value="GGI07240.1"/>
    <property type="molecule type" value="Genomic_DNA"/>
</dbReference>
<proteinExistence type="predicted"/>
<accession>A0ABQ2B3P9</accession>
<reference evidence="3" key="1">
    <citation type="journal article" date="2019" name="Int. J. Syst. Evol. Microbiol.">
        <title>The Global Catalogue of Microorganisms (GCM) 10K type strain sequencing project: providing services to taxonomists for standard genome sequencing and annotation.</title>
        <authorList>
            <consortium name="The Broad Institute Genomics Platform"/>
            <consortium name="The Broad Institute Genome Sequencing Center for Infectious Disease"/>
            <person name="Wu L."/>
            <person name="Ma J."/>
        </authorList>
    </citation>
    <scope>NUCLEOTIDE SEQUENCE [LARGE SCALE GENOMIC DNA]</scope>
    <source>
        <strain evidence="3">CCM 8653</strain>
    </source>
</reference>
<gene>
    <name evidence="2" type="ORF">GCM10007368_15180</name>
</gene>
<dbReference type="RefSeq" id="WP_188523050.1">
    <property type="nucleotide sequence ID" value="NZ_BMDG01000004.1"/>
</dbReference>
<evidence type="ECO:0000313" key="2">
    <source>
        <dbReference type="EMBL" id="GGI07240.1"/>
    </source>
</evidence>
<feature type="region of interest" description="Disordered" evidence="1">
    <location>
        <begin position="1"/>
        <end position="21"/>
    </location>
</feature>
<keyword evidence="3" id="KW-1185">Reference proteome</keyword>
<name>A0ABQ2B3P9_9MICO</name>
<dbReference type="Proteomes" id="UP000632535">
    <property type="component" value="Unassembled WGS sequence"/>
</dbReference>
<organism evidence="2 3">
    <name type="scientific">Isoptericola cucumis</name>
    <dbReference type="NCBI Taxonomy" id="1776856"/>
    <lineage>
        <taxon>Bacteria</taxon>
        <taxon>Bacillati</taxon>
        <taxon>Actinomycetota</taxon>
        <taxon>Actinomycetes</taxon>
        <taxon>Micrococcales</taxon>
        <taxon>Promicromonosporaceae</taxon>
        <taxon>Isoptericola</taxon>
    </lineage>
</organism>